<dbReference type="RefSeq" id="WP_115418204.1">
    <property type="nucleotide sequence ID" value="NZ_CP031358.1"/>
</dbReference>
<dbReference type="EMBL" id="CP031358">
    <property type="protein sequence ID" value="AXK43891.1"/>
    <property type="molecule type" value="Genomic_DNA"/>
</dbReference>
<keyword evidence="1" id="KW-0614">Plasmid</keyword>
<reference evidence="1 2" key="1">
    <citation type="submission" date="2018-07" db="EMBL/GenBank/DDBJ databases">
        <title>Genome sequence of Erythrobacter strain YH-07, an antagonistic bacterium isolated from Yellow Sea.</title>
        <authorList>
            <person name="Tang T."/>
            <person name="Liu Q."/>
            <person name="Sun X."/>
        </authorList>
    </citation>
    <scope>NUCLEOTIDE SEQUENCE [LARGE SCALE GENOMIC DNA]</scope>
    <source>
        <strain evidence="1 2">YH-07</strain>
        <plasmid evidence="1 2">unnamed</plasmid>
    </source>
</reference>
<organism evidence="1 2">
    <name type="scientific">Erythrobacter aureus</name>
    <dbReference type="NCBI Taxonomy" id="2182384"/>
    <lineage>
        <taxon>Bacteria</taxon>
        <taxon>Pseudomonadati</taxon>
        <taxon>Pseudomonadota</taxon>
        <taxon>Alphaproteobacteria</taxon>
        <taxon>Sphingomonadales</taxon>
        <taxon>Erythrobacteraceae</taxon>
        <taxon>Erythrobacter/Porphyrobacter group</taxon>
        <taxon>Erythrobacter</taxon>
    </lineage>
</organism>
<dbReference type="Proteomes" id="UP000254508">
    <property type="component" value="Plasmid unnamed"/>
</dbReference>
<proteinExistence type="predicted"/>
<sequence length="136" mass="15059">MASLPITLPREVTSVTSCKTKAERFQLLRDIQEALAPYDVKFDRTDVSPRDSTTVISRIDLSAMIDFDAHDQKPSMISWHRASRPLQAVPNCFADHAINPFHRRKATSLPRTYPELVDMLVAGFAAAADGSAFKGA</sequence>
<name>A0A345YIY9_9SPHN</name>
<accession>A0A345YIY9</accession>
<dbReference type="AlphaFoldDB" id="A0A345YIY9"/>
<evidence type="ECO:0000313" key="2">
    <source>
        <dbReference type="Proteomes" id="UP000254508"/>
    </source>
</evidence>
<evidence type="ECO:0000313" key="1">
    <source>
        <dbReference type="EMBL" id="AXK43891.1"/>
    </source>
</evidence>
<protein>
    <submittedName>
        <fullName evidence="1">Uncharacterized protein</fullName>
    </submittedName>
</protein>
<dbReference type="KEGG" id="err:DVR09_15670"/>
<gene>
    <name evidence="1" type="ORF">DVR09_15670</name>
</gene>
<keyword evidence="2" id="KW-1185">Reference proteome</keyword>
<dbReference type="OrthoDB" id="7605596at2"/>
<geneLocation type="plasmid" evidence="1 2">
    <name>unnamed</name>
</geneLocation>